<accession>A0A376B9X0</accession>
<evidence type="ECO:0000313" key="2">
    <source>
        <dbReference type="Proteomes" id="UP000262825"/>
    </source>
</evidence>
<dbReference type="OrthoDB" id="3969899at2759"/>
<evidence type="ECO:0000313" key="1">
    <source>
        <dbReference type="EMBL" id="SSD61452.1"/>
    </source>
</evidence>
<dbReference type="VEuPathDB" id="FungiDB:SCODWIG_03213"/>
<proteinExistence type="predicted"/>
<reference evidence="2" key="1">
    <citation type="submission" date="2018-06" db="EMBL/GenBank/DDBJ databases">
        <authorList>
            <person name="Guldener U."/>
        </authorList>
    </citation>
    <scope>NUCLEOTIDE SEQUENCE [LARGE SCALE GENOMIC DNA]</scope>
    <source>
        <strain evidence="2">UTAD17</strain>
    </source>
</reference>
<protein>
    <submittedName>
        <fullName evidence="1">Uncharacterized protein</fullName>
    </submittedName>
</protein>
<dbReference type="AlphaFoldDB" id="A0A376B9X0"/>
<dbReference type="Proteomes" id="UP000262825">
    <property type="component" value="Unassembled WGS sequence"/>
</dbReference>
<organism evidence="1 2">
    <name type="scientific">Saccharomycodes ludwigii</name>
    <dbReference type="NCBI Taxonomy" id="36035"/>
    <lineage>
        <taxon>Eukaryota</taxon>
        <taxon>Fungi</taxon>
        <taxon>Dikarya</taxon>
        <taxon>Ascomycota</taxon>
        <taxon>Saccharomycotina</taxon>
        <taxon>Saccharomycetes</taxon>
        <taxon>Saccharomycodales</taxon>
        <taxon>Saccharomycodaceae</taxon>
        <taxon>Saccharomycodes</taxon>
    </lineage>
</organism>
<dbReference type="EMBL" id="UFAJ01000707">
    <property type="protein sequence ID" value="SSD61452.1"/>
    <property type="molecule type" value="Genomic_DNA"/>
</dbReference>
<name>A0A376B9X0_9ASCO</name>
<sequence length="131" mass="15398">MKLRTLSPLLSQANINISRILVFPTNVFMVRQFHNTIPQLVGYRRWNELTKRDRQNFIRRYVVLYKEKHPCSKSNVMYKGLASDMEEHDDTPFVFGIMYNELIDVALNKSKHNVKGVGPMGDADFFKLLYK</sequence>
<keyword evidence="2" id="KW-1185">Reference proteome</keyword>
<gene>
    <name evidence="1" type="ORF">SCODWIG_03213</name>
</gene>